<organism evidence="7">
    <name type="scientific">Homo sapiens</name>
    <name type="common">Human</name>
    <dbReference type="NCBI Taxonomy" id="9606"/>
    <lineage>
        <taxon>Eukaryota</taxon>
        <taxon>Metazoa</taxon>
        <taxon>Chordata</taxon>
        <taxon>Craniata</taxon>
        <taxon>Vertebrata</taxon>
        <taxon>Euteleostomi</taxon>
        <taxon>Mammalia</taxon>
        <taxon>Eutheria</taxon>
        <taxon>Euarchontoglires</taxon>
        <taxon>Primates</taxon>
        <taxon>Haplorrhini</taxon>
        <taxon>Catarrhini</taxon>
        <taxon>Hominidae</taxon>
        <taxon>Homo</taxon>
    </lineage>
</organism>
<evidence type="ECO:0000313" key="7">
    <source>
        <dbReference type="EMBL" id="AIL91977.1"/>
    </source>
</evidence>
<proteinExistence type="predicted"/>
<keyword evidence="3" id="KW-1133">Transmembrane helix</keyword>
<evidence type="ECO:0000256" key="4">
    <source>
        <dbReference type="ARBA" id="ARBA00023027"/>
    </source>
</evidence>
<evidence type="ECO:0000259" key="6">
    <source>
        <dbReference type="Pfam" id="PF01059"/>
    </source>
</evidence>
<evidence type="ECO:0000256" key="3">
    <source>
        <dbReference type="ARBA" id="ARBA00022989"/>
    </source>
</evidence>
<dbReference type="AlphaFoldDB" id="A0A0N6YP53"/>
<sequence>MLKLIVPTIMLLPLTWLSKKHMIWINTTTHSLIISIIPLLFFNQINNNLFSCSPTFSSDPLTTPPPNTNYLTPTPHNHGKPTPLIQWTTITKKTLPLYTNLPTNLLNYNIHSH</sequence>
<reference evidence="7" key="1">
    <citation type="journal article" date="2015" name="Mod. Pathol.">
        <title>Mitochondrial DNA mutations distinguish bilateral multifocal renal oncocytomas from familial Birt-Hogg-Dube tumors.</title>
        <authorList>
            <person name="Lang M."/>
            <person name="Vocke C.D."/>
            <person name="Merino M.J."/>
            <person name="Schmidt L.S."/>
            <person name="Linehan W.M."/>
        </authorList>
    </citation>
    <scope>NUCLEOTIDE SEQUENCE</scope>
    <source>
        <tissue evidence="7">Bilateral multifocal renal oncocytoma</tissue>
    </source>
</reference>
<evidence type="ECO:0000256" key="1">
    <source>
        <dbReference type="ARBA" id="ARBA00022692"/>
    </source>
</evidence>
<evidence type="ECO:0000256" key="5">
    <source>
        <dbReference type="ARBA" id="ARBA00023136"/>
    </source>
</evidence>
<gene>
    <name evidence="7" type="primary">ND4</name>
</gene>
<feature type="domain" description="NADH:ubiquinone oxidoreductase chain 4 N-terminal" evidence="6">
    <location>
        <begin position="1"/>
        <end position="64"/>
    </location>
</feature>
<keyword evidence="2" id="KW-1278">Translocase</keyword>
<keyword evidence="1" id="KW-0812">Transmembrane</keyword>
<keyword evidence="7" id="KW-0496">Mitochondrion</keyword>
<geneLocation type="mitochondrion" evidence="7"/>
<dbReference type="ChiTaRS" id="ND4">
    <property type="organism name" value="human"/>
</dbReference>
<protein>
    <submittedName>
        <fullName evidence="7">Truncated NADH dehydrogenase subunit 4</fullName>
    </submittedName>
</protein>
<dbReference type="Pfam" id="PF01059">
    <property type="entry name" value="Oxidored_q5_N"/>
    <property type="match status" value="1"/>
</dbReference>
<dbReference type="InterPro" id="IPR000260">
    <property type="entry name" value="NADH4_N"/>
</dbReference>
<evidence type="ECO:0000256" key="2">
    <source>
        <dbReference type="ARBA" id="ARBA00022967"/>
    </source>
</evidence>
<dbReference type="PeptideAtlas" id="A0A0N6YP53"/>
<accession>A0A0N6YP53</accession>
<name>A0A0N6YP53_HUMAN</name>
<keyword evidence="5" id="KW-0472">Membrane</keyword>
<keyword evidence="4" id="KW-0520">NAD</keyword>
<dbReference type="EMBL" id="KJ801470">
    <property type="protein sequence ID" value="AIL91977.1"/>
    <property type="molecule type" value="Genomic_DNA"/>
</dbReference>